<evidence type="ECO:0000256" key="1">
    <source>
        <dbReference type="SAM" id="SignalP"/>
    </source>
</evidence>
<organism evidence="3 4">
    <name type="scientific">Citrifermentans bremense</name>
    <dbReference type="NCBI Taxonomy" id="60035"/>
    <lineage>
        <taxon>Bacteria</taxon>
        <taxon>Pseudomonadati</taxon>
        <taxon>Thermodesulfobacteriota</taxon>
        <taxon>Desulfuromonadia</taxon>
        <taxon>Geobacterales</taxon>
        <taxon>Geobacteraceae</taxon>
        <taxon>Citrifermentans</taxon>
    </lineage>
</organism>
<feature type="chain" id="PRO_5028275074" description="DUF2914 domain-containing protein" evidence="1">
    <location>
        <begin position="27"/>
        <end position="135"/>
    </location>
</feature>
<keyword evidence="4" id="KW-1185">Reference proteome</keyword>
<feature type="domain" description="DUF2914" evidence="2">
    <location>
        <begin position="74"/>
        <end position="134"/>
    </location>
</feature>
<evidence type="ECO:0000313" key="3">
    <source>
        <dbReference type="EMBL" id="BCG47867.1"/>
    </source>
</evidence>
<dbReference type="Proteomes" id="UP000515472">
    <property type="component" value="Chromosome"/>
</dbReference>
<dbReference type="RefSeq" id="WP_185242700.1">
    <property type="nucleotide sequence ID" value="NZ_AP023213.1"/>
</dbReference>
<proteinExistence type="predicted"/>
<dbReference type="Pfam" id="PF11141">
    <property type="entry name" value="DUF2914"/>
    <property type="match status" value="1"/>
</dbReference>
<gene>
    <name evidence="3" type="ORF">GEOBRER4_n2715</name>
</gene>
<dbReference type="KEGG" id="gbn:GEOBRER4_26170"/>
<dbReference type="AlphaFoldDB" id="A0A6S6M0M6"/>
<keyword evidence="1" id="KW-0732">Signal</keyword>
<feature type="signal peptide" evidence="1">
    <location>
        <begin position="1"/>
        <end position="26"/>
    </location>
</feature>
<reference evidence="3 4" key="1">
    <citation type="submission" date="2020-06" db="EMBL/GenBank/DDBJ databases">
        <title>Interaction of electrochemicaly active bacteria, Geobacter bremensis R4 on different carbon anode.</title>
        <authorList>
            <person name="Meng L."/>
            <person name="Yoshida N."/>
        </authorList>
    </citation>
    <scope>NUCLEOTIDE SEQUENCE [LARGE SCALE GENOMIC DNA]</scope>
    <source>
        <strain evidence="3 4">R4</strain>
    </source>
</reference>
<sequence>MNRTTVFTTVAAILFLCLAGFSESHAGDLKITEMAVTTKIVKGNPIDSVRRISSASVKALYCFTRFSAPEDTDTSIKQLWYLNDEVVAEYELPVKGAHWRTYSRKVVEKGLSGEWRCDAVDSDGKVLKSVSFRMN</sequence>
<dbReference type="InterPro" id="IPR022606">
    <property type="entry name" value="DUF2914"/>
</dbReference>
<protein>
    <recommendedName>
        <fullName evidence="2">DUF2914 domain-containing protein</fullName>
    </recommendedName>
</protein>
<name>A0A6S6M0M6_9BACT</name>
<dbReference type="EMBL" id="AP023213">
    <property type="protein sequence ID" value="BCG47867.1"/>
    <property type="molecule type" value="Genomic_DNA"/>
</dbReference>
<accession>A0A6S6M0M6</accession>
<evidence type="ECO:0000259" key="2">
    <source>
        <dbReference type="Pfam" id="PF11141"/>
    </source>
</evidence>
<evidence type="ECO:0000313" key="4">
    <source>
        <dbReference type="Proteomes" id="UP000515472"/>
    </source>
</evidence>